<dbReference type="PANTHER" id="PTHR11647:SF1">
    <property type="entry name" value="COLLAPSIN RESPONSE MEDIATOR PROTEIN"/>
    <property type="match status" value="1"/>
</dbReference>
<dbReference type="Gene3D" id="2.30.40.10">
    <property type="entry name" value="Urease, subunit C, domain 1"/>
    <property type="match status" value="1"/>
</dbReference>
<dbReference type="SUPFAM" id="SSF51556">
    <property type="entry name" value="Metallo-dependent hydrolases"/>
    <property type="match status" value="1"/>
</dbReference>
<proteinExistence type="predicted"/>
<dbReference type="GO" id="GO:0016812">
    <property type="term" value="F:hydrolase activity, acting on carbon-nitrogen (but not peptide) bonds, in cyclic amides"/>
    <property type="evidence" value="ECO:0007669"/>
    <property type="project" value="TreeGrafter"/>
</dbReference>
<dbReference type="KEGG" id="mher:K3U94_04950"/>
<dbReference type="RefSeq" id="WP_220695775.1">
    <property type="nucleotide sequence ID" value="NZ_CP080997.1"/>
</dbReference>
<dbReference type="EMBL" id="CP080997">
    <property type="protein sequence ID" value="QZA08644.1"/>
    <property type="molecule type" value="Genomic_DNA"/>
</dbReference>
<dbReference type="InterPro" id="IPR050378">
    <property type="entry name" value="Metallo-dep_Hydrolases_sf"/>
</dbReference>
<dbReference type="Proteomes" id="UP000825008">
    <property type="component" value="Chromosome"/>
</dbReference>
<dbReference type="InterPro" id="IPR032466">
    <property type="entry name" value="Metal_Hydrolase"/>
</dbReference>
<organism evidence="2 3">
    <name type="scientific">Mycolicibacter heraklionensis</name>
    <dbReference type="NCBI Taxonomy" id="512402"/>
    <lineage>
        <taxon>Bacteria</taxon>
        <taxon>Bacillati</taxon>
        <taxon>Actinomycetota</taxon>
        <taxon>Actinomycetes</taxon>
        <taxon>Mycobacteriales</taxon>
        <taxon>Mycobacteriaceae</taxon>
        <taxon>Mycolicibacter</taxon>
    </lineage>
</organism>
<evidence type="ECO:0000313" key="3">
    <source>
        <dbReference type="Proteomes" id="UP000825008"/>
    </source>
</evidence>
<dbReference type="Pfam" id="PF07969">
    <property type="entry name" value="Amidohydro_3"/>
    <property type="match status" value="1"/>
</dbReference>
<gene>
    <name evidence="2" type="ORF">K3U94_04950</name>
</gene>
<reference evidence="2" key="1">
    <citation type="submission" date="2021-08" db="EMBL/GenBank/DDBJ databases">
        <title>Whole genome sequencing of non-tuberculosis mycobacteria type-strains.</title>
        <authorList>
            <person name="Igarashi Y."/>
            <person name="Osugi A."/>
            <person name="Mitarai S."/>
        </authorList>
    </citation>
    <scope>NUCLEOTIDE SEQUENCE</scope>
    <source>
        <strain evidence="2">JCM 30995</strain>
    </source>
</reference>
<dbReference type="AlphaFoldDB" id="A0A9X7ZG19"/>
<dbReference type="InterPro" id="IPR013108">
    <property type="entry name" value="Amidohydro_3"/>
</dbReference>
<dbReference type="InterPro" id="IPR011059">
    <property type="entry name" value="Metal-dep_hydrolase_composite"/>
</dbReference>
<dbReference type="GO" id="GO:0005829">
    <property type="term" value="C:cytosol"/>
    <property type="evidence" value="ECO:0007669"/>
    <property type="project" value="TreeGrafter"/>
</dbReference>
<dbReference type="Gene3D" id="3.20.20.140">
    <property type="entry name" value="Metal-dependent hydrolases"/>
    <property type="match status" value="1"/>
</dbReference>
<dbReference type="SUPFAM" id="SSF51338">
    <property type="entry name" value="Composite domain of metallo-dependent hydrolases"/>
    <property type="match status" value="1"/>
</dbReference>
<dbReference type="PANTHER" id="PTHR11647">
    <property type="entry name" value="HYDRANTOINASE/DIHYDROPYRIMIDINASE FAMILY MEMBER"/>
    <property type="match status" value="1"/>
</dbReference>
<evidence type="ECO:0000313" key="2">
    <source>
        <dbReference type="EMBL" id="QZA08644.1"/>
    </source>
</evidence>
<feature type="domain" description="Amidohydrolase 3" evidence="1">
    <location>
        <begin position="47"/>
        <end position="199"/>
    </location>
</feature>
<evidence type="ECO:0000259" key="1">
    <source>
        <dbReference type="Pfam" id="PF07969"/>
    </source>
</evidence>
<protein>
    <submittedName>
        <fullName evidence="2">Amidohydrolase family protein</fullName>
    </submittedName>
</protein>
<accession>A0A9X7ZG19</accession>
<sequence length="591" mass="65053">MGYDLIIRNGLWFDGLGNAPQVRTLGIRDGVVADIVSGELDETGCPDVIDAAGKWVVPGFIDVHTHYDAEVLLDPGLRESVRHGVTTVLLGNCSLSTVYAESEDAADLFSRVEAVPRKFVLDALQSKKTWSTPAEYVRALDELPLGPNVSSMLGHSDLRTAVLGLDRATTDGVVPTDAELEKMATLLDQGLEAGLLGMSGMDAPIDKLDGDRFRSRALPSTFATWRERRRLIKVLRKRGRMLQSAPDVRNPLTALNFFLTSSGIFGRRRGVRMSLLVSADAKSAPGAVRVFGPGARLLNAVLGSSVRFQHLPVPFELYSDGIDLPVFEEFGGGTAALHLRDQLERNALLADTEYRRRFRKAFDRKKLGPSLWHRDFHDAVIVECPDASLIGKSFGQIAEERGLHPLDAFLDVLVDNGERNVRWTTIVANHRPKQLDKLANEPVIHMGFSDAGAHLRNMAFYNFSLRLLKRVRDAEAAGRPFMSVQRAVYRLTSEVADWFGFDAGTLREGDRADFVVIDPAGLTDAVDAYHEEKVPFYGDLSRMVNRNDDAVVATGVGGTVVFRNGQFCDGYGTTVRSGRFLRAGSRELQSV</sequence>
<name>A0A9X7ZG19_9MYCO</name>